<dbReference type="AlphaFoldDB" id="A0A2P6NNZ9"/>
<dbReference type="EMBL" id="MDYQ01000041">
    <property type="protein sequence ID" value="PRP85697.1"/>
    <property type="molecule type" value="Genomic_DNA"/>
</dbReference>
<sequence length="231" mass="25553">MDVITPTHNLVAIRDSYSQTWDTSTVSVFPSTLQIRQTSDKPFQSTSTDTSDLLSHLPSASAWNFPLTSCGPNFEVRQNHPVPEIPAYTGPRTNSIKEELGDIEQEILLQRSRKPSLSDISKWIKGERSAPYRPVAPTTAAEKSEVIPGLITSNYKPQSSVHTVSAIRARGRSASLTESVSERMVSLNPLSKSCGFKVSNNSAFKKEDRRKKPAVRLTRSATNIHMIDSLQ</sequence>
<dbReference type="InParanoid" id="A0A2P6NNZ9"/>
<evidence type="ECO:0000313" key="2">
    <source>
        <dbReference type="Proteomes" id="UP000241769"/>
    </source>
</evidence>
<reference evidence="1 2" key="1">
    <citation type="journal article" date="2018" name="Genome Biol. Evol.">
        <title>Multiple Roots of Fruiting Body Formation in Amoebozoa.</title>
        <authorList>
            <person name="Hillmann F."/>
            <person name="Forbes G."/>
            <person name="Novohradska S."/>
            <person name="Ferling I."/>
            <person name="Riege K."/>
            <person name="Groth M."/>
            <person name="Westermann M."/>
            <person name="Marz M."/>
            <person name="Spaller T."/>
            <person name="Winckler T."/>
            <person name="Schaap P."/>
            <person name="Glockner G."/>
        </authorList>
    </citation>
    <scope>NUCLEOTIDE SEQUENCE [LARGE SCALE GENOMIC DNA]</scope>
    <source>
        <strain evidence="1 2">Jena</strain>
    </source>
</reference>
<keyword evidence="2" id="KW-1185">Reference proteome</keyword>
<evidence type="ECO:0000313" key="1">
    <source>
        <dbReference type="EMBL" id="PRP85697.1"/>
    </source>
</evidence>
<organism evidence="1 2">
    <name type="scientific">Planoprotostelium fungivorum</name>
    <dbReference type="NCBI Taxonomy" id="1890364"/>
    <lineage>
        <taxon>Eukaryota</taxon>
        <taxon>Amoebozoa</taxon>
        <taxon>Evosea</taxon>
        <taxon>Variosea</taxon>
        <taxon>Cavosteliida</taxon>
        <taxon>Cavosteliaceae</taxon>
        <taxon>Planoprotostelium</taxon>
    </lineage>
</organism>
<protein>
    <submittedName>
        <fullName evidence="1">Uncharacterized protein</fullName>
    </submittedName>
</protein>
<dbReference type="Proteomes" id="UP000241769">
    <property type="component" value="Unassembled WGS sequence"/>
</dbReference>
<comment type="caution">
    <text evidence="1">The sequence shown here is derived from an EMBL/GenBank/DDBJ whole genome shotgun (WGS) entry which is preliminary data.</text>
</comment>
<accession>A0A2P6NNZ9</accession>
<gene>
    <name evidence="1" type="ORF">PROFUN_06531</name>
</gene>
<name>A0A2P6NNZ9_9EUKA</name>
<proteinExistence type="predicted"/>